<gene>
    <name evidence="1" type="ORF">H640_08464</name>
</gene>
<keyword evidence="2" id="KW-1185">Reference proteome</keyword>
<evidence type="ECO:0000313" key="2">
    <source>
        <dbReference type="Proteomes" id="UP000053711"/>
    </source>
</evidence>
<evidence type="ECO:0000313" key="1">
    <source>
        <dbReference type="EMBL" id="ERF63273.1"/>
    </source>
</evidence>
<reference evidence="1 2" key="1">
    <citation type="journal article" date="2013" name="BMC Genomics">
        <title>Comparative genomics reveals distinct host-interacting traits of three major human-associated propionibacteria.</title>
        <authorList>
            <person name="Mak T.N."/>
            <person name="Schmid M."/>
            <person name="Brzuszkiewicz E."/>
            <person name="Zeng G."/>
            <person name="Meyer R."/>
            <person name="Sfanos K.S."/>
            <person name="Brinkmann V."/>
            <person name="Meyer T.F."/>
            <person name="Bruggemann H."/>
        </authorList>
    </citation>
    <scope>NUCLEOTIDE SEQUENCE [LARGE SCALE GENOMIC DNA]</scope>
    <source>
        <strain evidence="1 2">TM11</strain>
    </source>
</reference>
<accession>A0ACB4ULU6</accession>
<name>A0ACB4ULU6_9ACTN</name>
<sequence>MSNRRVSLPGASELFRSTAKHNSFGDTDKAHDGLDDVEQRTSSDPDASARSGNGTRQGHGGRQAAAADATADASGPTVDSRSATTNSSATATRGTTGSRRGSGRVRHDEKITVYVSTEELLALENARLQLRAQGVAADRGRIVREAIAIALADLDLRGTESALVTRLDQ</sequence>
<protein>
    <submittedName>
        <fullName evidence="1">Uncharacterized protein</fullName>
    </submittedName>
</protein>
<organism evidence="1 2">
    <name type="scientific">Cutibacterium granulosum TM11</name>
    <dbReference type="NCBI Taxonomy" id="1292373"/>
    <lineage>
        <taxon>Bacteria</taxon>
        <taxon>Bacillati</taxon>
        <taxon>Actinomycetota</taxon>
        <taxon>Actinomycetes</taxon>
        <taxon>Propionibacteriales</taxon>
        <taxon>Propionibacteriaceae</taxon>
        <taxon>Cutibacterium</taxon>
    </lineage>
</organism>
<dbReference type="Proteomes" id="UP000053711">
    <property type="component" value="Unassembled WGS sequence"/>
</dbReference>
<dbReference type="EMBL" id="AOST01000076">
    <property type="protein sequence ID" value="ERF63273.1"/>
    <property type="molecule type" value="Genomic_DNA"/>
</dbReference>
<comment type="caution">
    <text evidence="1">The sequence shown here is derived from an EMBL/GenBank/DDBJ whole genome shotgun (WGS) entry which is preliminary data.</text>
</comment>
<proteinExistence type="predicted"/>